<dbReference type="InterPro" id="IPR013783">
    <property type="entry name" value="Ig-like_fold"/>
</dbReference>
<reference evidence="2 3" key="1">
    <citation type="journal article" date="2017" name="Syst. Appl. Microbiol.">
        <title>Pseudomonas caspiana sp. nov., a citrus pathogen in the Pseudomonas syringae phylogenetic group.</title>
        <authorList>
            <person name="Busquets A."/>
            <person name="Gomila M."/>
            <person name="Beiki F."/>
            <person name="Mulet M."/>
            <person name="Rahimian H."/>
            <person name="Garcia-Valdes E."/>
            <person name="Lalucat J."/>
        </authorList>
    </citation>
    <scope>NUCLEOTIDE SEQUENCE [LARGE SCALE GENOMIC DNA]</scope>
    <source>
        <strain evidence="2 3">FBF102</strain>
    </source>
</reference>
<dbReference type="InterPro" id="IPR017946">
    <property type="entry name" value="PLC-like_Pdiesterase_TIM-brl"/>
</dbReference>
<dbReference type="PANTHER" id="PTHR13593:SF103">
    <property type="entry name" value="RE10370P"/>
    <property type="match status" value="1"/>
</dbReference>
<evidence type="ECO:0000313" key="3">
    <source>
        <dbReference type="Proteomes" id="UP000195440"/>
    </source>
</evidence>
<dbReference type="SUPFAM" id="SSF51695">
    <property type="entry name" value="PLC-like phosphodiesterases"/>
    <property type="match status" value="1"/>
</dbReference>
<dbReference type="Gene3D" id="2.60.40.10">
    <property type="entry name" value="Immunoglobulins"/>
    <property type="match status" value="1"/>
</dbReference>
<evidence type="ECO:0000259" key="1">
    <source>
        <dbReference type="Pfam" id="PF20944"/>
    </source>
</evidence>
<dbReference type="Proteomes" id="UP000195440">
    <property type="component" value="Unassembled WGS sequence"/>
</dbReference>
<comment type="caution">
    <text evidence="2">The sequence shown here is derived from an EMBL/GenBank/DDBJ whole genome shotgun (WGS) entry which is preliminary data.</text>
</comment>
<dbReference type="InterPro" id="IPR051057">
    <property type="entry name" value="PI-PLC_domain"/>
</dbReference>
<evidence type="ECO:0000313" key="2">
    <source>
        <dbReference type="EMBL" id="OUM72999.1"/>
    </source>
</evidence>
<dbReference type="Pfam" id="PF20944">
    <property type="entry name" value="StcE_b-sandwich"/>
    <property type="match status" value="1"/>
</dbReference>
<feature type="domain" description="Metalloprotease StcE beta-sandwich" evidence="1">
    <location>
        <begin position="391"/>
        <end position="462"/>
    </location>
</feature>
<sequence length="553" mass="62740">MSTYDGVRKLRIADAILPGTHNAGFDKEAPYSPNSNTCQDVSPYKQLMTGVRVLDLRVQFFDGYPAEDPKRFMIFHDLVSQRTVANDFLGEILRFRTHTPGAGAPKREIIVLDFHQFKNFTAAAHLELHQLIKSRLNDILIPPWMNALTISQIWEYENPAVVIAYNDGQRDSLFWPGVNHRWIGSNTPTTDTLKAFMDRVAQEDKPYEELRSIQCAKYVAFPAFVPDDFSDKIRQWFYSTNQLSYIQKFFVINTDWSLRQRLIDNCIHANVQKLIRMGPYADINVPQVPDGYILPSGNRALIARLGNASWTRIISPPAYLTTNSTVLIISSATYSTELVTNRIDFPFDSMLLNTGDMLSLSAINGTLRYRILATTYLADEPEIPAPGLHDKLIHYQLADGHWSPQIKLAPLAPDSSIVHIASSASLAATLDGSNLDYGLDIPIPTGFSEYFIFHEYSGKWERIGDEPIPPPELTAPTGFRIAHNTYQPIDLSWNRVAAAVKYKVYRWWTQIDETTDLSFVRNIEGYGRYHVRAVDAAGNLSQRTDYLYFFPPS</sequence>
<dbReference type="InterPro" id="IPR048990">
    <property type="entry name" value="StcE_b-sandwich"/>
</dbReference>
<dbReference type="Gene3D" id="3.20.20.190">
    <property type="entry name" value="Phosphatidylinositol (PI) phosphodiesterase"/>
    <property type="match status" value="1"/>
</dbReference>
<dbReference type="EMBL" id="LOHF01000012">
    <property type="protein sequence ID" value="OUM72999.1"/>
    <property type="molecule type" value="Genomic_DNA"/>
</dbReference>
<dbReference type="GO" id="GO:0006629">
    <property type="term" value="P:lipid metabolic process"/>
    <property type="evidence" value="ECO:0007669"/>
    <property type="project" value="InterPro"/>
</dbReference>
<gene>
    <name evidence="2" type="ORF">AUC60_15025</name>
</gene>
<proteinExistence type="predicted"/>
<dbReference type="GO" id="GO:0008081">
    <property type="term" value="F:phosphoric diester hydrolase activity"/>
    <property type="evidence" value="ECO:0007669"/>
    <property type="project" value="InterPro"/>
</dbReference>
<protein>
    <recommendedName>
        <fullName evidence="1">Metalloprotease StcE beta-sandwich domain-containing protein</fullName>
    </recommendedName>
</protein>
<organism evidence="2 3">
    <name type="scientific">Pseudomonas caspiana</name>
    <dbReference type="NCBI Taxonomy" id="1451454"/>
    <lineage>
        <taxon>Bacteria</taxon>
        <taxon>Pseudomonadati</taxon>
        <taxon>Pseudomonadota</taxon>
        <taxon>Gammaproteobacteria</taxon>
        <taxon>Pseudomonadales</taxon>
        <taxon>Pseudomonadaceae</taxon>
        <taxon>Pseudomonas</taxon>
    </lineage>
</organism>
<dbReference type="AlphaFoldDB" id="A0A1Y3NZK8"/>
<dbReference type="Gene3D" id="2.60.120.1230">
    <property type="match status" value="1"/>
</dbReference>
<keyword evidence="3" id="KW-1185">Reference proteome</keyword>
<name>A0A1Y3NZK8_9PSED</name>
<dbReference type="PANTHER" id="PTHR13593">
    <property type="match status" value="1"/>
</dbReference>
<accession>A0A1Y3NZK8</accession>